<dbReference type="EC" id="2.4.1.57" evidence="2"/>
<dbReference type="AlphaFoldDB" id="A0A0X3BNY8"/>
<keyword evidence="2" id="KW-0808">Transferase</keyword>
<dbReference type="Gene3D" id="3.40.50.2000">
    <property type="entry name" value="Glycogen Phosphorylase B"/>
    <property type="match status" value="2"/>
</dbReference>
<gene>
    <name evidence="2" type="primary">rfaG</name>
    <name evidence="2" type="ORF">MMAB1_2337</name>
</gene>
<reference evidence="2 3" key="1">
    <citation type="submission" date="2016-01" db="EMBL/GenBank/DDBJ databases">
        <authorList>
            <person name="Manzoor S."/>
        </authorList>
    </citation>
    <scope>NUCLEOTIDE SEQUENCE [LARGE SCALE GENOMIC DNA]</scope>
    <source>
        <strain evidence="2">Methanoculleus sp MAB1</strain>
    </source>
</reference>
<organism evidence="2 3">
    <name type="scientific">Methanoculleus bourgensis</name>
    <dbReference type="NCBI Taxonomy" id="83986"/>
    <lineage>
        <taxon>Archaea</taxon>
        <taxon>Methanobacteriati</taxon>
        <taxon>Methanobacteriota</taxon>
        <taxon>Stenosarchaea group</taxon>
        <taxon>Methanomicrobia</taxon>
        <taxon>Methanomicrobiales</taxon>
        <taxon>Methanomicrobiaceae</taxon>
        <taxon>Methanoculleus</taxon>
    </lineage>
</organism>
<dbReference type="PANTHER" id="PTHR12526">
    <property type="entry name" value="GLYCOSYLTRANSFERASE"/>
    <property type="match status" value="1"/>
</dbReference>
<dbReference type="EMBL" id="LT158599">
    <property type="protein sequence ID" value="CVK33550.1"/>
    <property type="molecule type" value="Genomic_DNA"/>
</dbReference>
<dbReference type="SUPFAM" id="SSF53756">
    <property type="entry name" value="UDP-Glycosyltransferase/glycogen phosphorylase"/>
    <property type="match status" value="1"/>
</dbReference>
<dbReference type="OrthoDB" id="132546at2157"/>
<feature type="domain" description="Glycosyltransferase subfamily 4-like N-terminal" evidence="1">
    <location>
        <begin position="17"/>
        <end position="196"/>
    </location>
</feature>
<protein>
    <submittedName>
        <fullName evidence="2">Glycosyltransferase</fullName>
        <ecNumber evidence="2">2.4.1.57</ecNumber>
    </submittedName>
</protein>
<dbReference type="KEGG" id="mema:MMAB1_2337"/>
<proteinExistence type="predicted"/>
<dbReference type="RefSeq" id="WP_083531460.1">
    <property type="nucleotide sequence ID" value="NZ_LT158599.1"/>
</dbReference>
<keyword evidence="2" id="KW-0328">Glycosyltransferase</keyword>
<evidence type="ECO:0000313" key="2">
    <source>
        <dbReference type="EMBL" id="CVK33550.1"/>
    </source>
</evidence>
<dbReference type="Pfam" id="PF13439">
    <property type="entry name" value="Glyco_transf_4"/>
    <property type="match status" value="1"/>
</dbReference>
<dbReference type="Pfam" id="PF13692">
    <property type="entry name" value="Glyco_trans_1_4"/>
    <property type="match status" value="1"/>
</dbReference>
<dbReference type="Proteomes" id="UP000069850">
    <property type="component" value="Chromosome 1"/>
</dbReference>
<dbReference type="GO" id="GO:0016757">
    <property type="term" value="F:glycosyltransferase activity"/>
    <property type="evidence" value="ECO:0007669"/>
    <property type="project" value="UniProtKB-KW"/>
</dbReference>
<dbReference type="GeneID" id="27138006"/>
<evidence type="ECO:0000259" key="1">
    <source>
        <dbReference type="Pfam" id="PF13439"/>
    </source>
</evidence>
<dbReference type="PANTHER" id="PTHR12526:SF622">
    <property type="entry name" value="GLYCOSYLTRANSFERASE (GROUP I)"/>
    <property type="match status" value="1"/>
</dbReference>
<name>A0A0X3BNY8_9EURY</name>
<dbReference type="CDD" id="cd03794">
    <property type="entry name" value="GT4_WbuB-like"/>
    <property type="match status" value="1"/>
</dbReference>
<dbReference type="InterPro" id="IPR028098">
    <property type="entry name" value="Glyco_trans_4-like_N"/>
</dbReference>
<evidence type="ECO:0000313" key="3">
    <source>
        <dbReference type="Proteomes" id="UP000069850"/>
    </source>
</evidence>
<sequence length="420" mass="46244">MVRILSLEPVYPLDAANGRSIHVYELVQNLARQGHQVHIFSTLTEGNLSVPGTTCSRIPVRSTPLLYLYYLGMILYLSFAKRFDAVYTRNTPFGILGAFFFQTLLGTRLVCEVNGISEDEFDLVSDQNRETVSLKNLIPSIRDRMNCWLAKFSERYIVSKADAVIAVTEGIKAYLINRYDLPETRVTVVPNGVNIDIFSPMDQREACRLLSIPDGNRYICFVGNFAPWQGVEYLIQATPEIISRFPRARILLVGDGAMRGAWTALADSLGVLKHIYFTGVVPYEDVVLYIGASDICVAPFISRRNERIGLSPLKIYEYLACERPVVASSISGISELLVCSRGGIAVTPENPHDLAEAILHLLQDDDLREEMGSSGCAYVTENHTWAKVAANVAGILAAGAGEVPSPPGVGDVLEGRHGNE</sequence>
<accession>A0A0X3BNY8</accession>